<reference evidence="2" key="1">
    <citation type="submission" date="2022-08" db="EMBL/GenBank/DDBJ databases">
        <authorList>
            <consortium name="DOE Joint Genome Institute"/>
            <person name="Min B."/>
            <person name="Riley R."/>
            <person name="Sierra-Patev S."/>
            <person name="Naranjo-Ortiz M."/>
            <person name="Looney B."/>
            <person name="Konkel Z."/>
            <person name="Slot J.C."/>
            <person name="Sakamoto Y."/>
            <person name="Steenwyk J.L."/>
            <person name="Rokas A."/>
            <person name="Carro J."/>
            <person name="Camarero S."/>
            <person name="Ferreira P."/>
            <person name="Molpeceres G."/>
            <person name="Ruiz-Duenas F.J."/>
            <person name="Serrano A."/>
            <person name="Henrissat B."/>
            <person name="Drula E."/>
            <person name="Hughes K.W."/>
            <person name="Mata J.L."/>
            <person name="Ishikawa N.K."/>
            <person name="Vargas-Isla R."/>
            <person name="Ushijima S."/>
            <person name="Smith C.A."/>
            <person name="Ahrendt S."/>
            <person name="Andreopoulos W."/>
            <person name="He G."/>
            <person name="Labutti K."/>
            <person name="Lipzen A."/>
            <person name="Ng V."/>
            <person name="Sandor L."/>
            <person name="Barry K."/>
            <person name="Martinez A.T."/>
            <person name="Xiao Y."/>
            <person name="Gibbons J.G."/>
            <person name="Terashima K."/>
            <person name="Hibbett D.S."/>
            <person name="Grigoriev I.V."/>
        </authorList>
    </citation>
    <scope>NUCLEOTIDE SEQUENCE</scope>
    <source>
        <strain evidence="2">TFB9207</strain>
    </source>
</reference>
<evidence type="ECO:0000313" key="3">
    <source>
        <dbReference type="Proteomes" id="UP001163846"/>
    </source>
</evidence>
<dbReference type="SUPFAM" id="SSF51735">
    <property type="entry name" value="NAD(P)-binding Rossmann-fold domains"/>
    <property type="match status" value="1"/>
</dbReference>
<dbReference type="PANTHER" id="PTHR43157:SF31">
    <property type="entry name" value="PHOSPHATIDYLINOSITOL-GLYCAN BIOSYNTHESIS CLASS F PROTEIN"/>
    <property type="match status" value="1"/>
</dbReference>
<dbReference type="Proteomes" id="UP001163846">
    <property type="component" value="Unassembled WGS sequence"/>
</dbReference>
<proteinExistence type="predicted"/>
<evidence type="ECO:0008006" key="4">
    <source>
        <dbReference type="Google" id="ProtNLM"/>
    </source>
</evidence>
<gene>
    <name evidence="2" type="ORF">F5878DRAFT_605515</name>
</gene>
<dbReference type="GO" id="GO:0016491">
    <property type="term" value="F:oxidoreductase activity"/>
    <property type="evidence" value="ECO:0007669"/>
    <property type="project" value="UniProtKB-KW"/>
</dbReference>
<dbReference type="PANTHER" id="PTHR43157">
    <property type="entry name" value="PHOSPHATIDYLINOSITOL-GLYCAN BIOSYNTHESIS CLASS F PROTEIN-RELATED"/>
    <property type="match status" value="1"/>
</dbReference>
<name>A0AA38PHX1_9AGAR</name>
<organism evidence="2 3">
    <name type="scientific">Lentinula raphanica</name>
    <dbReference type="NCBI Taxonomy" id="153919"/>
    <lineage>
        <taxon>Eukaryota</taxon>
        <taxon>Fungi</taxon>
        <taxon>Dikarya</taxon>
        <taxon>Basidiomycota</taxon>
        <taxon>Agaricomycotina</taxon>
        <taxon>Agaricomycetes</taxon>
        <taxon>Agaricomycetidae</taxon>
        <taxon>Agaricales</taxon>
        <taxon>Marasmiineae</taxon>
        <taxon>Omphalotaceae</taxon>
        <taxon>Lentinula</taxon>
    </lineage>
</organism>
<evidence type="ECO:0000256" key="1">
    <source>
        <dbReference type="ARBA" id="ARBA00023002"/>
    </source>
</evidence>
<keyword evidence="3" id="KW-1185">Reference proteome</keyword>
<dbReference type="AlphaFoldDB" id="A0AA38PHX1"/>
<protein>
    <recommendedName>
        <fullName evidence="4">Short-chain dehydrogenase</fullName>
    </recommendedName>
</protein>
<evidence type="ECO:0000313" key="2">
    <source>
        <dbReference type="EMBL" id="KAJ3843260.1"/>
    </source>
</evidence>
<dbReference type="Pfam" id="PF00106">
    <property type="entry name" value="adh_short"/>
    <property type="match status" value="1"/>
</dbReference>
<dbReference type="EMBL" id="MU805981">
    <property type="protein sequence ID" value="KAJ3843260.1"/>
    <property type="molecule type" value="Genomic_DNA"/>
</dbReference>
<dbReference type="InterPro" id="IPR036291">
    <property type="entry name" value="NAD(P)-bd_dom_sf"/>
</dbReference>
<dbReference type="Gene3D" id="3.40.50.720">
    <property type="entry name" value="NAD(P)-binding Rossmann-like Domain"/>
    <property type="match status" value="1"/>
</dbReference>
<comment type="caution">
    <text evidence="2">The sequence shown here is derived from an EMBL/GenBank/DDBJ whole genome shotgun (WGS) entry which is preliminary data.</text>
</comment>
<dbReference type="PRINTS" id="PR00081">
    <property type="entry name" value="GDHRDH"/>
</dbReference>
<accession>A0AA38PHX1</accession>
<keyword evidence="1" id="KW-0560">Oxidoreductase</keyword>
<dbReference type="InterPro" id="IPR002347">
    <property type="entry name" value="SDR_fam"/>
</dbReference>
<sequence>MGNRTFQEMIDEQKKGMPPVLKGDLTGKTVMVTGANSGIGFEAAKHFATMNPARLVIVCRTIAKAQDSIKQIQAETGYKNAEPMALELSSFRSISESVTQATKTLDRLDILVENAAVSTGYEYIPTEDGWETMLQVNSLGPALHALLLLPLISKTAREHSVVPRIVVVSSEVIFFPDGTIGSDALAAVNTLQTLSSKEYCTPEILRIRYVQSKILNTMFVRKLATLLPDNIVPVSLNPGFCVSGLRRKHENGDEAERFKKMEDEFGYTSEEGSRQIIYAAIGGKDQELRGAFTSYSQVLEISDWMLSDEGKKAEEKTWTEMLEVLNQADERIPQIVKEFLKA</sequence>